<dbReference type="GO" id="GO:0008173">
    <property type="term" value="F:RNA methyltransferase activity"/>
    <property type="evidence" value="ECO:0007669"/>
    <property type="project" value="InterPro"/>
</dbReference>
<accession>A0AB34J387</accession>
<dbReference type="Pfam" id="PF01189">
    <property type="entry name" value="Methyltr_RsmB-F"/>
    <property type="match status" value="1"/>
</dbReference>
<dbReference type="Proteomes" id="UP001515480">
    <property type="component" value="Unassembled WGS sequence"/>
</dbReference>
<gene>
    <name evidence="8" type="ORF">AB1Y20_005925</name>
</gene>
<evidence type="ECO:0000256" key="2">
    <source>
        <dbReference type="ARBA" id="ARBA00022679"/>
    </source>
</evidence>
<evidence type="ECO:0000313" key="8">
    <source>
        <dbReference type="EMBL" id="KAL1511103.1"/>
    </source>
</evidence>
<proteinExistence type="inferred from homology"/>
<evidence type="ECO:0000256" key="1">
    <source>
        <dbReference type="ARBA" id="ARBA00022603"/>
    </source>
</evidence>
<evidence type="ECO:0000259" key="7">
    <source>
        <dbReference type="PROSITE" id="PS51686"/>
    </source>
</evidence>
<dbReference type="InterPro" id="IPR001678">
    <property type="entry name" value="MeTrfase_RsmB-F_NOP2_dom"/>
</dbReference>
<dbReference type="AlphaFoldDB" id="A0AB34J387"/>
<feature type="binding site" evidence="5">
    <location>
        <position position="206"/>
    </location>
    <ligand>
        <name>S-adenosyl-L-methionine</name>
        <dbReference type="ChEBI" id="CHEBI:59789"/>
    </ligand>
</feature>
<protein>
    <recommendedName>
        <fullName evidence="7">SAM-dependent MTase RsmB/NOP-type domain-containing protein</fullName>
    </recommendedName>
</protein>
<evidence type="ECO:0000313" key="9">
    <source>
        <dbReference type="Proteomes" id="UP001515480"/>
    </source>
</evidence>
<evidence type="ECO:0000256" key="6">
    <source>
        <dbReference type="SAM" id="MobiDB-lite"/>
    </source>
</evidence>
<comment type="caution">
    <text evidence="8">The sequence shown here is derived from an EMBL/GenBank/DDBJ whole genome shotgun (WGS) entry which is preliminary data.</text>
</comment>
<feature type="domain" description="SAM-dependent MTase RsmB/NOP-type" evidence="7">
    <location>
        <begin position="60"/>
        <end position="458"/>
    </location>
</feature>
<dbReference type="GO" id="GO:0003723">
    <property type="term" value="F:RNA binding"/>
    <property type="evidence" value="ECO:0007669"/>
    <property type="project" value="UniProtKB-UniRule"/>
</dbReference>
<keyword evidence="2 5" id="KW-0808">Transferase</keyword>
<dbReference type="EMBL" id="JBGBPQ010000014">
    <property type="protein sequence ID" value="KAL1511103.1"/>
    <property type="molecule type" value="Genomic_DNA"/>
</dbReference>
<dbReference type="Gene3D" id="3.40.50.150">
    <property type="entry name" value="Vaccinia Virus protein VP39"/>
    <property type="match status" value="1"/>
</dbReference>
<feature type="compositionally biased region" description="Low complexity" evidence="6">
    <location>
        <begin position="244"/>
        <end position="256"/>
    </location>
</feature>
<dbReference type="PRINTS" id="PR02008">
    <property type="entry name" value="RCMTFAMILY"/>
</dbReference>
<evidence type="ECO:0000256" key="5">
    <source>
        <dbReference type="PROSITE-ProRule" id="PRU01023"/>
    </source>
</evidence>
<feature type="active site" description="Nucleophile" evidence="5">
    <location>
        <position position="345"/>
    </location>
</feature>
<comment type="caution">
    <text evidence="5">Lacks conserved residue(s) required for the propagation of feature annotation.</text>
</comment>
<dbReference type="PANTHER" id="PTHR22808:SF6">
    <property type="entry name" value="SAM-DEPENDENT MTASE RSMB_NOP-TYPE DOMAIN-CONTAINING PROTEIN"/>
    <property type="match status" value="1"/>
</dbReference>
<sequence>MPQRHRHRHRRPAHLQPAPPLPSPLADPSRPVPNLLAADRFEYFYRRQGLVRSSGEWRHFISTLHQPLPVSFRVSTAPALAHLARQCLDEGAALLRGTGALPAAAELRWCASWLVDVKAAELKAAARPELRAMHEWLTKFGSLGVLTRQAVESMVPVALLRVEPHHAVLDMCASPGSKTTQAIEALFRYGEAGASERGSGFVVANDASPARCQMLLRRCAALGEMCSQVVVTCHPAQRFPRLAAAPHGEAAEGPAASKKRKGREATKQGRKEAGGGALTAHSEGSFDRIICDVPCSGDGTTRKNPSVWHRWTVEYALSMHPLQLQIALRGVALLKVGGLMAFSTCSLNPCENESVVAELLRRTRGAVELVDASAQLPELARAQADGLCHWEVLDDEMCHYESFEAMQASGLPAALKRKFLPSMWPPPAEEAPPLHRCLRLLPHLANMGGFFVALLRKVAPLPGPLPKRTPRGESRTPPPPPPPPPPPRDASCFGEVSAASLGELSAQHALQPAALAAAPLAAELLARGGGGGGVLVRVAPQLRPLCTRAPQPSAAPRLRVIAAGYTVARRSRRGVFQLTHEGAATVAPYARRRRRLEVPVEDGRAFLSAAANTVPLAELSPSLKQAAAALPVGPVLLLFRTPHGSATLPMPGRRLRSSDSLRLLVPFTPGLEFRPKATLHALRFQLGLQDSSHAAEE</sequence>
<dbReference type="PANTHER" id="PTHR22808">
    <property type="entry name" value="NCL1 YEAST -RELATED NOL1/NOP2/FMU SUN DOMAIN-CONTAINING"/>
    <property type="match status" value="1"/>
</dbReference>
<keyword evidence="3 5" id="KW-0949">S-adenosyl-L-methionine</keyword>
<feature type="region of interest" description="Disordered" evidence="6">
    <location>
        <begin position="1"/>
        <end position="29"/>
    </location>
</feature>
<evidence type="ECO:0000256" key="4">
    <source>
        <dbReference type="ARBA" id="ARBA00022884"/>
    </source>
</evidence>
<feature type="binding site" evidence="5">
    <location>
        <position position="292"/>
    </location>
    <ligand>
        <name>S-adenosyl-L-methionine</name>
        <dbReference type="ChEBI" id="CHEBI:59789"/>
    </ligand>
</feature>
<keyword evidence="1 5" id="KW-0489">Methyltransferase</keyword>
<dbReference type="InterPro" id="IPR049560">
    <property type="entry name" value="MeTrfase_RsmB-F_NOP2_cat"/>
</dbReference>
<name>A0AB34J387_PRYPA</name>
<feature type="compositionally biased region" description="Pro residues" evidence="6">
    <location>
        <begin position="476"/>
        <end position="488"/>
    </location>
</feature>
<organism evidence="8 9">
    <name type="scientific">Prymnesium parvum</name>
    <name type="common">Toxic golden alga</name>
    <dbReference type="NCBI Taxonomy" id="97485"/>
    <lineage>
        <taxon>Eukaryota</taxon>
        <taxon>Haptista</taxon>
        <taxon>Haptophyta</taxon>
        <taxon>Prymnesiophyceae</taxon>
        <taxon>Prymnesiales</taxon>
        <taxon>Prymnesiaceae</taxon>
        <taxon>Prymnesium</taxon>
    </lineage>
</organism>
<feature type="region of interest" description="Disordered" evidence="6">
    <location>
        <begin position="244"/>
        <end position="280"/>
    </location>
</feature>
<dbReference type="InterPro" id="IPR023267">
    <property type="entry name" value="RCMT"/>
</dbReference>
<feature type="region of interest" description="Disordered" evidence="6">
    <location>
        <begin position="463"/>
        <end position="490"/>
    </location>
</feature>
<dbReference type="InterPro" id="IPR029063">
    <property type="entry name" value="SAM-dependent_MTases_sf"/>
</dbReference>
<feature type="compositionally biased region" description="Basic residues" evidence="6">
    <location>
        <begin position="1"/>
        <end position="13"/>
    </location>
</feature>
<evidence type="ECO:0000256" key="3">
    <source>
        <dbReference type="ARBA" id="ARBA00022691"/>
    </source>
</evidence>
<dbReference type="PROSITE" id="PS51686">
    <property type="entry name" value="SAM_MT_RSMB_NOP"/>
    <property type="match status" value="1"/>
</dbReference>
<feature type="compositionally biased region" description="Basic and acidic residues" evidence="6">
    <location>
        <begin position="263"/>
        <end position="273"/>
    </location>
</feature>
<dbReference type="SUPFAM" id="SSF53335">
    <property type="entry name" value="S-adenosyl-L-methionine-dependent methyltransferases"/>
    <property type="match status" value="1"/>
</dbReference>
<reference evidence="8 9" key="1">
    <citation type="journal article" date="2024" name="Science">
        <title>Giant polyketide synthase enzymes in the biosynthesis of giant marine polyether toxins.</title>
        <authorList>
            <person name="Fallon T.R."/>
            <person name="Shende V.V."/>
            <person name="Wierzbicki I.H."/>
            <person name="Pendleton A.L."/>
            <person name="Watervoot N.F."/>
            <person name="Auber R.P."/>
            <person name="Gonzalez D.J."/>
            <person name="Wisecaver J.H."/>
            <person name="Moore B.S."/>
        </authorList>
    </citation>
    <scope>NUCLEOTIDE SEQUENCE [LARGE SCALE GENOMIC DNA]</scope>
    <source>
        <strain evidence="8 9">12B1</strain>
    </source>
</reference>
<dbReference type="GO" id="GO:0001510">
    <property type="term" value="P:RNA methylation"/>
    <property type="evidence" value="ECO:0007669"/>
    <property type="project" value="InterPro"/>
</dbReference>
<keyword evidence="4 5" id="KW-0694">RNA-binding</keyword>
<comment type="similarity">
    <text evidence="5">Belongs to the class I-like SAM-binding methyltransferase superfamily. RsmB/NOP family.</text>
</comment>
<keyword evidence="9" id="KW-1185">Reference proteome</keyword>